<evidence type="ECO:0000256" key="3">
    <source>
        <dbReference type="ARBA" id="ARBA00022527"/>
    </source>
</evidence>
<dbReference type="InterPro" id="IPR017441">
    <property type="entry name" value="Protein_kinase_ATP_BS"/>
</dbReference>
<keyword evidence="15" id="KW-0325">Glycoprotein</keyword>
<dbReference type="InterPro" id="IPR001611">
    <property type="entry name" value="Leu-rich_rpt"/>
</dbReference>
<gene>
    <name evidence="20" type="ORF">FPE_LOCUS17812</name>
</gene>
<keyword evidence="6 17" id="KW-0812">Transmembrane</keyword>
<keyword evidence="13 17" id="KW-0472">Membrane</keyword>
<evidence type="ECO:0000256" key="12">
    <source>
        <dbReference type="ARBA" id="ARBA00022989"/>
    </source>
</evidence>
<dbReference type="PANTHER" id="PTHR45974:SF242">
    <property type="entry name" value="LEUCINE-RICH REPEAT PROTEIN KINASE FAMILY PROTEIN"/>
    <property type="match status" value="1"/>
</dbReference>
<evidence type="ECO:0000256" key="13">
    <source>
        <dbReference type="ARBA" id="ARBA00023136"/>
    </source>
</evidence>
<accession>A0AAD1ZIQ3</accession>
<dbReference type="SUPFAM" id="SSF56112">
    <property type="entry name" value="Protein kinase-like (PK-like)"/>
    <property type="match status" value="1"/>
</dbReference>
<feature type="transmembrane region" description="Helical" evidence="17">
    <location>
        <begin position="594"/>
        <end position="620"/>
    </location>
</feature>
<dbReference type="EMBL" id="OU503045">
    <property type="protein sequence ID" value="CAI9770179.1"/>
    <property type="molecule type" value="Genomic_DNA"/>
</dbReference>
<dbReference type="InterPro" id="IPR032675">
    <property type="entry name" value="LRR_dom_sf"/>
</dbReference>
<dbReference type="Gene3D" id="3.80.10.10">
    <property type="entry name" value="Ribonuclease Inhibitor"/>
    <property type="match status" value="3"/>
</dbReference>
<dbReference type="PROSITE" id="PS00107">
    <property type="entry name" value="PROTEIN_KINASE_ATP"/>
    <property type="match status" value="1"/>
</dbReference>
<evidence type="ECO:0000256" key="1">
    <source>
        <dbReference type="ARBA" id="ARBA00004479"/>
    </source>
</evidence>
<keyword evidence="12 17" id="KW-1133">Transmembrane helix</keyword>
<evidence type="ECO:0000256" key="8">
    <source>
        <dbReference type="ARBA" id="ARBA00022737"/>
    </source>
</evidence>
<feature type="chain" id="PRO_5041943896" description="non-specific serine/threonine protein kinase" evidence="18">
    <location>
        <begin position="22"/>
        <end position="985"/>
    </location>
</feature>
<reference evidence="20" key="1">
    <citation type="submission" date="2023-05" db="EMBL/GenBank/DDBJ databases">
        <authorList>
            <person name="Huff M."/>
        </authorList>
    </citation>
    <scope>NUCLEOTIDE SEQUENCE</scope>
</reference>
<organism evidence="20 21">
    <name type="scientific">Fraxinus pennsylvanica</name>
    <dbReference type="NCBI Taxonomy" id="56036"/>
    <lineage>
        <taxon>Eukaryota</taxon>
        <taxon>Viridiplantae</taxon>
        <taxon>Streptophyta</taxon>
        <taxon>Embryophyta</taxon>
        <taxon>Tracheophyta</taxon>
        <taxon>Spermatophyta</taxon>
        <taxon>Magnoliopsida</taxon>
        <taxon>eudicotyledons</taxon>
        <taxon>Gunneridae</taxon>
        <taxon>Pentapetalae</taxon>
        <taxon>asterids</taxon>
        <taxon>lamiids</taxon>
        <taxon>Lamiales</taxon>
        <taxon>Oleaceae</taxon>
        <taxon>Oleeae</taxon>
        <taxon>Fraxinus</taxon>
    </lineage>
</organism>
<evidence type="ECO:0000256" key="9">
    <source>
        <dbReference type="ARBA" id="ARBA00022741"/>
    </source>
</evidence>
<evidence type="ECO:0000256" key="14">
    <source>
        <dbReference type="ARBA" id="ARBA00023170"/>
    </source>
</evidence>
<dbReference type="SMART" id="SM00220">
    <property type="entry name" value="S_TKc"/>
    <property type="match status" value="1"/>
</dbReference>
<keyword evidence="21" id="KW-1185">Reference proteome</keyword>
<evidence type="ECO:0000313" key="21">
    <source>
        <dbReference type="Proteomes" id="UP000834106"/>
    </source>
</evidence>
<evidence type="ECO:0000256" key="10">
    <source>
        <dbReference type="ARBA" id="ARBA00022777"/>
    </source>
</evidence>
<dbReference type="GO" id="GO:0016020">
    <property type="term" value="C:membrane"/>
    <property type="evidence" value="ECO:0007669"/>
    <property type="project" value="UniProtKB-SubCell"/>
</dbReference>
<feature type="signal peptide" evidence="18">
    <location>
        <begin position="1"/>
        <end position="21"/>
    </location>
</feature>
<proteinExistence type="predicted"/>
<dbReference type="InterPro" id="IPR001245">
    <property type="entry name" value="Ser-Thr/Tyr_kinase_cat_dom"/>
</dbReference>
<evidence type="ECO:0000256" key="15">
    <source>
        <dbReference type="ARBA" id="ARBA00023180"/>
    </source>
</evidence>
<keyword evidence="5" id="KW-0808">Transferase</keyword>
<dbReference type="Pfam" id="PF07714">
    <property type="entry name" value="PK_Tyr_Ser-Thr"/>
    <property type="match status" value="1"/>
</dbReference>
<evidence type="ECO:0000313" key="20">
    <source>
        <dbReference type="EMBL" id="CAI9770179.1"/>
    </source>
</evidence>
<evidence type="ECO:0000256" key="5">
    <source>
        <dbReference type="ARBA" id="ARBA00022679"/>
    </source>
</evidence>
<dbReference type="Gene3D" id="1.10.510.10">
    <property type="entry name" value="Transferase(Phosphotransferase) domain 1"/>
    <property type="match status" value="1"/>
</dbReference>
<evidence type="ECO:0000256" key="17">
    <source>
        <dbReference type="SAM" id="Phobius"/>
    </source>
</evidence>
<dbReference type="InterPro" id="IPR008271">
    <property type="entry name" value="Ser/Thr_kinase_AS"/>
</dbReference>
<protein>
    <recommendedName>
        <fullName evidence="2">non-specific serine/threonine protein kinase</fullName>
        <ecNumber evidence="2">2.7.11.1</ecNumber>
    </recommendedName>
</protein>
<evidence type="ECO:0000256" key="2">
    <source>
        <dbReference type="ARBA" id="ARBA00012513"/>
    </source>
</evidence>
<keyword evidence="4" id="KW-0433">Leucine-rich repeat</keyword>
<evidence type="ECO:0000256" key="6">
    <source>
        <dbReference type="ARBA" id="ARBA00022692"/>
    </source>
</evidence>
<keyword evidence="11 16" id="KW-0067">ATP-binding</keyword>
<sequence>MGSRILVYLLLVSSQILVILARTDSDDRALNVYGSIFSWSEHRFYLITSIAVAALNAIKSSWSNLPPNWTGSDPCGSSWDGINCTDTRVTSMQVLAIPCPDDSLVHLFFLVFESNRIASTAECWQARGWKMVSGCRDLSNNIGLKGSLPESIGNLKKLSTLILVGCSFYGPIPEAIGSLDQLTFLSLNNNSFNGPIPSSIGNLTRLSWLDLSYNKLSGTIPVASKTAKGLDTLLNARHFHLSNNLLSGSIPDQLFSSNMKLIHTIFDHNQLTGNLPSTLGSIKTLEIVRFDWNFLDGPISPNLSNLTNMNELYLSNNKFTGNIPNLTGMNFLYYVDVSNNNFNASNVPQWITSLQSLTTLMMENTQLQGLIPVELFRLPQLETVVLSNNNLSGVLNIGNSYSNNLTLDLRNNSITDFMQKTDYSMGELILVGNPLCNANGATLKYCIVENHHNNSFPSNNCTAKSCSRNQVLSSNCGRSHPYTGTLHFSSLSFSDLQNCTYYKTLNGALMTVFLSNGLPVNSVLLANPTVDIYNYHQFRLQIFPSGQDSFNRTSISTIGFLLNYQQFPLPYYGPFFFIDEPYCCLGGSKKSSNAGIIIGVAVGCPVLVLLVIFAGIYAFLQRKRAKRASERSNPFSSWDPKKGSGSIPQLKGAKWFSFEDLKKCTDNFSESKCIGSGGYGKVYKGAISSGQLVAIKRAQQGSMQGSSEFKTEIELLSRIHHKNVVSLVGFCYDQGEQMLVYEYISNGTLRDCLSGKIEFKLDWSRRLKIALDAARGLSYLHELANPPIIHRDIKSNNILLDDHFNAKVADFGLSKLVGDTGKGYVTTQVKGTLGYMDPEYYMTQQLTEKSDVYSFGVVLLELITAKAPINHGKHIVRVVQETLDDLEGSENLDKILDPTMGSGSHVGLKKFVDLAMSCVRESTADRPTMGGVVREIEHIVELSPENKKMDQKLTGSIYEEENDESHLHSYDIEVFDVNYGSSRSA</sequence>
<dbReference type="EC" id="2.7.11.1" evidence="2"/>
<evidence type="ECO:0000256" key="16">
    <source>
        <dbReference type="PROSITE-ProRule" id="PRU10141"/>
    </source>
</evidence>
<keyword evidence="9 16" id="KW-0547">Nucleotide-binding</keyword>
<dbReference type="Pfam" id="PF00560">
    <property type="entry name" value="LRR_1"/>
    <property type="match status" value="3"/>
</dbReference>
<evidence type="ECO:0000256" key="11">
    <source>
        <dbReference type="ARBA" id="ARBA00022840"/>
    </source>
</evidence>
<dbReference type="FunFam" id="1.10.510.10:FF:000453">
    <property type="entry name" value="LRR receptor-like serine/threonine-protein kinase HSL2"/>
    <property type="match status" value="1"/>
</dbReference>
<keyword evidence="14" id="KW-0675">Receptor</keyword>
<dbReference type="Proteomes" id="UP000834106">
    <property type="component" value="Chromosome 10"/>
</dbReference>
<evidence type="ECO:0000259" key="19">
    <source>
        <dbReference type="PROSITE" id="PS50011"/>
    </source>
</evidence>
<dbReference type="FunFam" id="3.80.10.10:FF:000542">
    <property type="entry name" value="Leucine-rich repeat protein kinase family protein"/>
    <property type="match status" value="1"/>
</dbReference>
<name>A0AAD1ZIQ3_9LAMI</name>
<dbReference type="SUPFAM" id="SSF52058">
    <property type="entry name" value="L domain-like"/>
    <property type="match status" value="1"/>
</dbReference>
<dbReference type="GO" id="GO:0004674">
    <property type="term" value="F:protein serine/threonine kinase activity"/>
    <property type="evidence" value="ECO:0007669"/>
    <property type="project" value="UniProtKB-KW"/>
</dbReference>
<dbReference type="AlphaFoldDB" id="A0AAD1ZIQ3"/>
<dbReference type="InterPro" id="IPR000719">
    <property type="entry name" value="Prot_kinase_dom"/>
</dbReference>
<keyword evidence="3" id="KW-0723">Serine/threonine-protein kinase</keyword>
<dbReference type="InterPro" id="IPR011009">
    <property type="entry name" value="Kinase-like_dom_sf"/>
</dbReference>
<feature type="domain" description="Protein kinase" evidence="19">
    <location>
        <begin position="668"/>
        <end position="941"/>
    </location>
</feature>
<evidence type="ECO:0000256" key="4">
    <source>
        <dbReference type="ARBA" id="ARBA00022614"/>
    </source>
</evidence>
<dbReference type="Gene3D" id="3.30.200.20">
    <property type="entry name" value="Phosphorylase Kinase, domain 1"/>
    <property type="match status" value="1"/>
</dbReference>
<dbReference type="FunFam" id="3.30.200.20:FF:000328">
    <property type="entry name" value="Leucine-rich repeat protein kinase family protein"/>
    <property type="match status" value="1"/>
</dbReference>
<dbReference type="PROSITE" id="PS50011">
    <property type="entry name" value="PROTEIN_KINASE_DOM"/>
    <property type="match status" value="1"/>
</dbReference>
<dbReference type="PROSITE" id="PS00108">
    <property type="entry name" value="PROTEIN_KINASE_ST"/>
    <property type="match status" value="1"/>
</dbReference>
<dbReference type="FunFam" id="3.80.10.10:FF:000041">
    <property type="entry name" value="LRR receptor-like serine/threonine-protein kinase ERECTA"/>
    <property type="match status" value="1"/>
</dbReference>
<dbReference type="CDD" id="cd14066">
    <property type="entry name" value="STKc_IRAK"/>
    <property type="match status" value="1"/>
</dbReference>
<dbReference type="GO" id="GO:0005524">
    <property type="term" value="F:ATP binding"/>
    <property type="evidence" value="ECO:0007669"/>
    <property type="project" value="UniProtKB-UniRule"/>
</dbReference>
<evidence type="ECO:0000256" key="7">
    <source>
        <dbReference type="ARBA" id="ARBA00022729"/>
    </source>
</evidence>
<dbReference type="PANTHER" id="PTHR45974">
    <property type="entry name" value="RECEPTOR-LIKE PROTEIN 55"/>
    <property type="match status" value="1"/>
</dbReference>
<comment type="subcellular location">
    <subcellularLocation>
        <location evidence="1">Membrane</location>
        <topology evidence="1">Single-pass type I membrane protein</topology>
    </subcellularLocation>
</comment>
<feature type="binding site" evidence="16">
    <location>
        <position position="696"/>
    </location>
    <ligand>
        <name>ATP</name>
        <dbReference type="ChEBI" id="CHEBI:30616"/>
    </ligand>
</feature>
<keyword evidence="10" id="KW-0418">Kinase</keyword>
<evidence type="ECO:0000256" key="18">
    <source>
        <dbReference type="SAM" id="SignalP"/>
    </source>
</evidence>
<keyword evidence="7 18" id="KW-0732">Signal</keyword>
<keyword evidence="8" id="KW-0677">Repeat</keyword>